<feature type="transmembrane region" description="Helical" evidence="1">
    <location>
        <begin position="39"/>
        <end position="60"/>
    </location>
</feature>
<proteinExistence type="predicted"/>
<dbReference type="EMBL" id="BMOE01000017">
    <property type="protein sequence ID" value="GGJ87044.1"/>
    <property type="molecule type" value="Genomic_DNA"/>
</dbReference>
<name>A0A917PPN1_9DEIO</name>
<dbReference type="AlphaFoldDB" id="A0A917PPN1"/>
<accession>A0A917PPN1</accession>
<evidence type="ECO:0000256" key="1">
    <source>
        <dbReference type="SAM" id="Phobius"/>
    </source>
</evidence>
<comment type="caution">
    <text evidence="2">The sequence shown here is derived from an EMBL/GenBank/DDBJ whole genome shotgun (WGS) entry which is preliminary data.</text>
</comment>
<keyword evidence="3" id="KW-1185">Reference proteome</keyword>
<reference evidence="2" key="1">
    <citation type="journal article" date="2014" name="Int. J. Syst. Evol. Microbiol.">
        <title>Complete genome sequence of Corynebacterium casei LMG S-19264T (=DSM 44701T), isolated from a smear-ripened cheese.</title>
        <authorList>
            <consortium name="US DOE Joint Genome Institute (JGI-PGF)"/>
            <person name="Walter F."/>
            <person name="Albersmeier A."/>
            <person name="Kalinowski J."/>
            <person name="Ruckert C."/>
        </authorList>
    </citation>
    <scope>NUCLEOTIDE SEQUENCE</scope>
    <source>
        <strain evidence="2">JCM 14371</strain>
    </source>
</reference>
<reference evidence="2" key="2">
    <citation type="submission" date="2020-09" db="EMBL/GenBank/DDBJ databases">
        <authorList>
            <person name="Sun Q."/>
            <person name="Ohkuma M."/>
        </authorList>
    </citation>
    <scope>NUCLEOTIDE SEQUENCE</scope>
    <source>
        <strain evidence="2">JCM 14371</strain>
    </source>
</reference>
<evidence type="ECO:0000313" key="3">
    <source>
        <dbReference type="Proteomes" id="UP000635726"/>
    </source>
</evidence>
<feature type="transmembrane region" description="Helical" evidence="1">
    <location>
        <begin position="12"/>
        <end position="33"/>
    </location>
</feature>
<evidence type="ECO:0000313" key="2">
    <source>
        <dbReference type="EMBL" id="GGJ87044.1"/>
    </source>
</evidence>
<keyword evidence="1" id="KW-0812">Transmembrane</keyword>
<organism evidence="2 3">
    <name type="scientific">Deinococcus aquiradiocola</name>
    <dbReference type="NCBI Taxonomy" id="393059"/>
    <lineage>
        <taxon>Bacteria</taxon>
        <taxon>Thermotogati</taxon>
        <taxon>Deinococcota</taxon>
        <taxon>Deinococci</taxon>
        <taxon>Deinococcales</taxon>
        <taxon>Deinococcaceae</taxon>
        <taxon>Deinococcus</taxon>
    </lineage>
</organism>
<sequence length="63" mass="6977">MCVREQTMMKIPPHVFVVLGLLGLIVNFVLRFVVHRPTFADPVLGLAVAFLVAGLGIMAWTRN</sequence>
<protein>
    <submittedName>
        <fullName evidence="2">Uncharacterized protein</fullName>
    </submittedName>
</protein>
<gene>
    <name evidence="2" type="ORF">GCM10008939_33830</name>
</gene>
<dbReference type="Proteomes" id="UP000635726">
    <property type="component" value="Unassembled WGS sequence"/>
</dbReference>
<keyword evidence="1" id="KW-0472">Membrane</keyword>
<keyword evidence="1" id="KW-1133">Transmembrane helix</keyword>